<sequence>MDHPKHTVSRIKLDARKSTKSAEELSLKENFESFDDHRQMTSFDAKSSNLIKGSASLLKDNRESFESHQLTNENPTPKKSRINDLPVAIDTDSDPKSPHTASTGVDVMHNLPASKRHKSSMIDETAKTVAASLSSSIPERSSEMPNTPILIDDIEYASRNDVFEGLIVNDYGKIDEGNEKNCFLMFDMVDKRMSKTITCTVQGNLAKMWTHKIRRNMHCILQYFGQREVTIEHPIKTKTHRGDVKYQIVIDAQTILTELEPWDAKLSWRFRSFTSIQDCHNLLVTRFTSTDISVVIVAVNKKRVSSNRTEITVADGVSEDDKTLISKLNQMIESI</sequence>
<dbReference type="EMBL" id="JBHFFA010000004">
    <property type="protein sequence ID" value="KAL2630395.1"/>
    <property type="molecule type" value="Genomic_DNA"/>
</dbReference>
<dbReference type="Proteomes" id="UP001605036">
    <property type="component" value="Unassembled WGS sequence"/>
</dbReference>
<dbReference type="AlphaFoldDB" id="A0ABD1YI99"/>
<evidence type="ECO:0000313" key="3">
    <source>
        <dbReference type="Proteomes" id="UP001605036"/>
    </source>
</evidence>
<evidence type="ECO:0000256" key="1">
    <source>
        <dbReference type="SAM" id="MobiDB-lite"/>
    </source>
</evidence>
<feature type="region of interest" description="Disordered" evidence="1">
    <location>
        <begin position="1"/>
        <end position="23"/>
    </location>
</feature>
<protein>
    <submittedName>
        <fullName evidence="2">Uncharacterized protein</fullName>
    </submittedName>
</protein>
<reference evidence="2 3" key="1">
    <citation type="submission" date="2024-09" db="EMBL/GenBank/DDBJ databases">
        <title>Chromosome-scale assembly of Riccia fluitans.</title>
        <authorList>
            <person name="Paukszto L."/>
            <person name="Sawicki J."/>
            <person name="Karawczyk K."/>
            <person name="Piernik-Szablinska J."/>
            <person name="Szczecinska M."/>
            <person name="Mazdziarz M."/>
        </authorList>
    </citation>
    <scope>NUCLEOTIDE SEQUENCE [LARGE SCALE GENOMIC DNA]</scope>
    <source>
        <strain evidence="2">Rf_01</strain>
        <tissue evidence="2">Aerial parts of the thallus</tissue>
    </source>
</reference>
<name>A0ABD1YI99_9MARC</name>
<evidence type="ECO:0000313" key="2">
    <source>
        <dbReference type="EMBL" id="KAL2630395.1"/>
    </source>
</evidence>
<organism evidence="2 3">
    <name type="scientific">Riccia fluitans</name>
    <dbReference type="NCBI Taxonomy" id="41844"/>
    <lineage>
        <taxon>Eukaryota</taxon>
        <taxon>Viridiplantae</taxon>
        <taxon>Streptophyta</taxon>
        <taxon>Embryophyta</taxon>
        <taxon>Marchantiophyta</taxon>
        <taxon>Marchantiopsida</taxon>
        <taxon>Marchantiidae</taxon>
        <taxon>Marchantiales</taxon>
        <taxon>Ricciaceae</taxon>
        <taxon>Riccia</taxon>
    </lineage>
</organism>
<accession>A0ABD1YI99</accession>
<comment type="caution">
    <text evidence="2">The sequence shown here is derived from an EMBL/GenBank/DDBJ whole genome shotgun (WGS) entry which is preliminary data.</text>
</comment>
<proteinExistence type="predicted"/>
<keyword evidence="3" id="KW-1185">Reference proteome</keyword>
<gene>
    <name evidence="2" type="ORF">R1flu_015081</name>
</gene>